<name>A0ABM7W893_9BACT</name>
<protein>
    <submittedName>
        <fullName evidence="1">Uncharacterized protein</fullName>
    </submittedName>
</protein>
<reference evidence="1 2" key="1">
    <citation type="submission" date="2022-01" db="EMBL/GenBank/DDBJ databases">
        <title>Desulfofustis limnae sp. nov., a novel mesophilic sulfate-reducing bacterium isolated from marsh soil.</title>
        <authorList>
            <person name="Watanabe M."/>
            <person name="Takahashi A."/>
            <person name="Kojima H."/>
            <person name="Fukui M."/>
        </authorList>
    </citation>
    <scope>NUCLEOTIDE SEQUENCE [LARGE SCALE GENOMIC DNA]</scope>
    <source>
        <strain evidence="1 2">PPLL</strain>
    </source>
</reference>
<keyword evidence="2" id="KW-1185">Reference proteome</keyword>
<dbReference type="InterPro" id="IPR054196">
    <property type="entry name" value="DUF6901"/>
</dbReference>
<accession>A0ABM7W893</accession>
<proteinExistence type="predicted"/>
<evidence type="ECO:0000313" key="1">
    <source>
        <dbReference type="EMBL" id="BDD87110.1"/>
    </source>
</evidence>
<evidence type="ECO:0000313" key="2">
    <source>
        <dbReference type="Proteomes" id="UP000830055"/>
    </source>
</evidence>
<organism evidence="1 2">
    <name type="scientific">Desulfofustis limnaeus</name>
    <dbReference type="NCBI Taxonomy" id="2740163"/>
    <lineage>
        <taxon>Bacteria</taxon>
        <taxon>Pseudomonadati</taxon>
        <taxon>Thermodesulfobacteriota</taxon>
        <taxon>Desulfobulbia</taxon>
        <taxon>Desulfobulbales</taxon>
        <taxon>Desulfocapsaceae</taxon>
        <taxon>Desulfofustis</taxon>
    </lineage>
</organism>
<dbReference type="Pfam" id="PF21842">
    <property type="entry name" value="DUF6901"/>
    <property type="match status" value="1"/>
</dbReference>
<dbReference type="Proteomes" id="UP000830055">
    <property type="component" value="Chromosome"/>
</dbReference>
<dbReference type="EMBL" id="AP025516">
    <property type="protein sequence ID" value="BDD87110.1"/>
    <property type="molecule type" value="Genomic_DNA"/>
</dbReference>
<dbReference type="RefSeq" id="WP_284154152.1">
    <property type="nucleotide sequence ID" value="NZ_AP025516.1"/>
</dbReference>
<sequence length="234" mass="26627">MEQQDITINYSFDLANGTKKRFLIRLDPLTSLMKTSSHSKVEWTRLTAHQCSCCRLSADQTAHCPVAVNIADLVTAFKDILSHESCSVSCITTERTTIKETIVQDGLSSIMGIIMATSGCPTLDILRPMARFHLPFASVDESMFRIVSVYLLRQYFIEKDGREPDFQLSRIKQYWKQIERVNEGILNRIRYAAELDADKNAIVILNCLAQILPMEIDEDLNSLRPYFSRPDTIA</sequence>
<gene>
    <name evidence="1" type="ORF">DPPLL_14750</name>
</gene>